<reference evidence="2" key="1">
    <citation type="submission" date="2021-06" db="EMBL/GenBank/DDBJ databases">
        <authorList>
            <person name="Kallberg Y."/>
            <person name="Tangrot J."/>
            <person name="Rosling A."/>
        </authorList>
    </citation>
    <scope>NUCLEOTIDE SEQUENCE</scope>
    <source>
        <strain evidence="2">MA453B</strain>
    </source>
</reference>
<evidence type="ECO:0000313" key="3">
    <source>
        <dbReference type="Proteomes" id="UP000789405"/>
    </source>
</evidence>
<dbReference type="Proteomes" id="UP000789405">
    <property type="component" value="Unassembled WGS sequence"/>
</dbReference>
<dbReference type="GO" id="GO:0030544">
    <property type="term" value="F:Hsp70 protein binding"/>
    <property type="evidence" value="ECO:0007669"/>
    <property type="project" value="TreeGrafter"/>
</dbReference>
<dbReference type="Pfam" id="PF25794">
    <property type="entry name" value="SACS"/>
    <property type="match status" value="1"/>
</dbReference>
<sequence length="1306" mass="151726">MSNSSPFCSFHPDERYTTRIKNILTEYPDGSQILREILQNSDDAKSTVQTFILDHNTYPTEKLCDSRLDRYQGPALLAINDSIFQPDDFKSLLSLANSEKRNKFDKIGVMGIGFNSVFHITDVASIISGSSYVLIDPHARGYCNLPPGQRGFKADFVEYDLVKNYPDQFKPFSVALNNTLDGFYNGTIFRYSLRTETDAAESEISNKICQIKKMEELFKTFYHVDNITCLMFLKYIEKITFYEIKKGHTIPELLYKIDITNAKEISNKRKLLANNIMSMITSPLTSGTFETIYKMKFCQSSAQGNNISEWLIINYIADVNDENYIKFKTYIRDCKFVPNVGLAARIDDVSKNLGKLYCFLPLPGNKDDFSVSINGCFAVSKNRRHLEASMDDDLVIPIAWKKLLSQAAENVSFEQIYTLWPIPKDGLSQRLDENSCLWANLLQNVINQIDPKLYVFRGPSKYLSINDGYLIDKKFVKSTILSEILTKLEFPIFVNTPESIVSKLEQNVSKHKRILKYITPEIVCEYIHLSINRLNNLDRQEKLILLEYALGVNDISKLHGLPLLPIGNQTFATFNSHQNRNKFYITSQNEHTLLNDDHLGIIVDTTIEEKLLQTLQNYAKNNENINIRILSEVDFAELLKKSVLLHQKSSENSQEMIMEKNKMQWIYKIWDHLQQTDRDLQNFSDIYLLPIDNNDNNIDNDNIILRKLSTSPKCLRRLSSKSTSFLRDLIPTLILLGSTFVDVEFENKIVSKYERLRNYVIEINNVTAVFSSFRENSSFPLNITQSVFSDSQKKGLISYIGAYLRHESSFDQKIVDVIKYIPIFNQINSDKSISINSLEVSGKNYYLLPKQEELSCGIIISPFAFLEAHTSDDIRFILEKIIKVKRLDQLEYWKDHVISYLDSQSPDIMDQVIVMLFEKWKIIKPFLNDLSKIAFVKTSSDRKKPIEVFDPDIVYIKNLFFTNEPFFPIKDYPTQDYLFKLRELGMKRSMTGTDLIDRIEKYKSRLCEDEIVFVHNKSFLLLKYIDEHYQDLKDDILLREKLQTETWIPTLTSESDNKRTFSKASDCRDNLYKDLISYTMPIVDYMIVNDKLRQSLGWDTILPTEIVIKQLLHLVNLMNQPRKHLMNNLRNRINANYKHFNKIINQPDGEIHLAILKQNLAKEQWILNELDDSNIYTIDEVVFSLPNFIPSGYWVPISRYNRVNYSTLFEKLGVKKTLDIQDFIRILQNVNFSSPRQRVNIITIIDVLSKINDAMKDFNIIAHSEISKNLAKRLKLKNLSEVLLKNLKFDFGQNEQVTTRLKNILR</sequence>
<dbReference type="EMBL" id="CAJVPY010013089">
    <property type="protein sequence ID" value="CAG8738458.1"/>
    <property type="molecule type" value="Genomic_DNA"/>
</dbReference>
<dbReference type="Gene3D" id="3.30.565.10">
    <property type="entry name" value="Histidine kinase-like ATPase, C-terminal domain"/>
    <property type="match status" value="1"/>
</dbReference>
<dbReference type="PANTHER" id="PTHR15600:SF42">
    <property type="entry name" value="SACSIN"/>
    <property type="match status" value="1"/>
</dbReference>
<organism evidence="2 3">
    <name type="scientific">Dentiscutata erythropus</name>
    <dbReference type="NCBI Taxonomy" id="1348616"/>
    <lineage>
        <taxon>Eukaryota</taxon>
        <taxon>Fungi</taxon>
        <taxon>Fungi incertae sedis</taxon>
        <taxon>Mucoromycota</taxon>
        <taxon>Glomeromycotina</taxon>
        <taxon>Glomeromycetes</taxon>
        <taxon>Diversisporales</taxon>
        <taxon>Gigasporaceae</taxon>
        <taxon>Dentiscutata</taxon>
    </lineage>
</organism>
<dbReference type="InterPro" id="IPR052972">
    <property type="entry name" value="Sacsin_chaperone_reg"/>
</dbReference>
<feature type="domain" description="Sacsin/Nov" evidence="1">
    <location>
        <begin position="14"/>
        <end position="255"/>
    </location>
</feature>
<dbReference type="SUPFAM" id="SSF55874">
    <property type="entry name" value="ATPase domain of HSP90 chaperone/DNA topoisomerase II/histidine kinase"/>
    <property type="match status" value="1"/>
</dbReference>
<dbReference type="PANTHER" id="PTHR15600">
    <property type="entry name" value="SACSIN"/>
    <property type="match status" value="1"/>
</dbReference>
<dbReference type="InterPro" id="IPR058210">
    <property type="entry name" value="SACS/Nov_dom"/>
</dbReference>
<dbReference type="OrthoDB" id="1262810at2759"/>
<gene>
    <name evidence="2" type="ORF">DERYTH_LOCUS15781</name>
</gene>
<proteinExistence type="predicted"/>
<name>A0A9N9IJ36_9GLOM</name>
<feature type="non-terminal residue" evidence="2">
    <location>
        <position position="1"/>
    </location>
</feature>
<dbReference type="NCBIfam" id="NF047352">
    <property type="entry name" value="P_loop_sacsin"/>
    <property type="match status" value="1"/>
</dbReference>
<evidence type="ECO:0000259" key="1">
    <source>
        <dbReference type="Pfam" id="PF25794"/>
    </source>
</evidence>
<dbReference type="InterPro" id="IPR036890">
    <property type="entry name" value="HATPase_C_sf"/>
</dbReference>
<accession>A0A9N9IJ36</accession>
<protein>
    <submittedName>
        <fullName evidence="2">25509_t:CDS:1</fullName>
    </submittedName>
</protein>
<comment type="caution">
    <text evidence="2">The sequence shown here is derived from an EMBL/GenBank/DDBJ whole genome shotgun (WGS) entry which is preliminary data.</text>
</comment>
<keyword evidence="3" id="KW-1185">Reference proteome</keyword>
<evidence type="ECO:0000313" key="2">
    <source>
        <dbReference type="EMBL" id="CAG8738458.1"/>
    </source>
</evidence>